<gene>
    <name evidence="1" type="ORF">EJB05_01220</name>
</gene>
<evidence type="ECO:0000313" key="2">
    <source>
        <dbReference type="Proteomes" id="UP000324897"/>
    </source>
</evidence>
<proteinExistence type="predicted"/>
<dbReference type="EMBL" id="RWGY01000002">
    <property type="protein sequence ID" value="TVU49881.1"/>
    <property type="molecule type" value="Genomic_DNA"/>
</dbReference>
<keyword evidence="2" id="KW-1185">Reference proteome</keyword>
<name>A0A5J9WP31_9POAL</name>
<dbReference type="Gramene" id="TVU49881">
    <property type="protein sequence ID" value="TVU49881"/>
    <property type="gene ID" value="EJB05_01220"/>
</dbReference>
<protein>
    <submittedName>
        <fullName evidence="1">Uncharacterized protein</fullName>
    </submittedName>
</protein>
<organism evidence="1 2">
    <name type="scientific">Eragrostis curvula</name>
    <name type="common">weeping love grass</name>
    <dbReference type="NCBI Taxonomy" id="38414"/>
    <lineage>
        <taxon>Eukaryota</taxon>
        <taxon>Viridiplantae</taxon>
        <taxon>Streptophyta</taxon>
        <taxon>Embryophyta</taxon>
        <taxon>Tracheophyta</taxon>
        <taxon>Spermatophyta</taxon>
        <taxon>Magnoliopsida</taxon>
        <taxon>Liliopsida</taxon>
        <taxon>Poales</taxon>
        <taxon>Poaceae</taxon>
        <taxon>PACMAD clade</taxon>
        <taxon>Chloridoideae</taxon>
        <taxon>Eragrostideae</taxon>
        <taxon>Eragrostidinae</taxon>
        <taxon>Eragrostis</taxon>
    </lineage>
</organism>
<sequence>MGTRPRATTMCRRRTAGAAIIQIAFESPKNNWRICRMVGKMGGALEEEKLQLQAFNMKYHIDSCDDYYFVVIPV</sequence>
<reference evidence="1 2" key="1">
    <citation type="journal article" date="2019" name="Sci. Rep.">
        <title>A high-quality genome of Eragrostis curvula grass provides insights into Poaceae evolution and supports new strategies to enhance forage quality.</title>
        <authorList>
            <person name="Carballo J."/>
            <person name="Santos B.A.C.M."/>
            <person name="Zappacosta D."/>
            <person name="Garbus I."/>
            <person name="Selva J.P."/>
            <person name="Gallo C.A."/>
            <person name="Diaz A."/>
            <person name="Albertini E."/>
            <person name="Caccamo M."/>
            <person name="Echenique V."/>
        </authorList>
    </citation>
    <scope>NUCLEOTIDE SEQUENCE [LARGE SCALE GENOMIC DNA]</scope>
    <source>
        <strain evidence="2">cv. Victoria</strain>
        <tissue evidence="1">Leaf</tissue>
    </source>
</reference>
<comment type="caution">
    <text evidence="1">The sequence shown here is derived from an EMBL/GenBank/DDBJ whole genome shotgun (WGS) entry which is preliminary data.</text>
</comment>
<evidence type="ECO:0000313" key="1">
    <source>
        <dbReference type="EMBL" id="TVU49881.1"/>
    </source>
</evidence>
<dbReference type="AlphaFoldDB" id="A0A5J9WP31"/>
<accession>A0A5J9WP31</accession>
<dbReference type="Proteomes" id="UP000324897">
    <property type="component" value="Chromosome 6"/>
</dbReference>